<accession>A0A0D0GX20</accession>
<dbReference type="GO" id="GO:0006508">
    <property type="term" value="P:proteolysis"/>
    <property type="evidence" value="ECO:0007669"/>
    <property type="project" value="InterPro"/>
</dbReference>
<dbReference type="Gene3D" id="3.90.70.10">
    <property type="entry name" value="Cysteine proteinases"/>
    <property type="match status" value="1"/>
</dbReference>
<dbReference type="SUPFAM" id="SSF54001">
    <property type="entry name" value="Cysteine proteinases"/>
    <property type="match status" value="1"/>
</dbReference>
<dbReference type="InterPro" id="IPR038765">
    <property type="entry name" value="Papain-like_cys_pep_sf"/>
</dbReference>
<evidence type="ECO:0000313" key="5">
    <source>
        <dbReference type="Proteomes" id="UP000032049"/>
    </source>
</evidence>
<dbReference type="STRING" id="1503925.TH53_00430"/>
<evidence type="ECO:0000256" key="1">
    <source>
        <dbReference type="ARBA" id="ARBA00008455"/>
    </source>
</evidence>
<evidence type="ECO:0000256" key="2">
    <source>
        <dbReference type="SAM" id="SignalP"/>
    </source>
</evidence>
<dbReference type="InterPro" id="IPR000668">
    <property type="entry name" value="Peptidase_C1A_C"/>
</dbReference>
<reference evidence="4 5" key="1">
    <citation type="submission" date="2015-01" db="EMBL/GenBank/DDBJ databases">
        <title>Draft genome sequence of Pedobacter sp. NL19 isolated from sludge of an effluent treatment pond in an abandoned uranium mine.</title>
        <authorList>
            <person name="Santos T."/>
            <person name="Caetano T."/>
            <person name="Covas C."/>
            <person name="Cruz A."/>
            <person name="Mendo S."/>
        </authorList>
    </citation>
    <scope>NUCLEOTIDE SEQUENCE [LARGE SCALE GENOMIC DNA]</scope>
    <source>
        <strain evidence="4 5">NL19</strain>
    </source>
</reference>
<comment type="similarity">
    <text evidence="1">Belongs to the peptidase C1 family.</text>
</comment>
<sequence length="342" mass="38216">MKNTNKFKFASLFSMLLILFCFYSCKKNTAQDSPKPKQGNSNDITSQKSFFSGFIATPKEILDKLPKLNGDKIAITESIFPTTFSLRTPPIQNQGQTGTCVAWATTYCAWSIENLYRSKNTVYNTGVNVFSPGFIYNQLSANCNTGISTASALEALKNQGACTYQTLPFSTDCSNNVTPLQRDSARLHRIANVDYYVIDKATRQNTALLKMLIYQKHPIIFATAADDNMNTQPVWNRFGSPRFSYDGFLTPGNIGRNVPVGHHAMAIIGYDDNRHAFKVQNSWGSAWGDAGFLWIDYDFFGSGQYLNAVLTYNNQFNTYGSTWGFTVNDVITEAYVISDIPQ</sequence>
<dbReference type="SMART" id="SM00645">
    <property type="entry name" value="Pept_C1"/>
    <property type="match status" value="1"/>
</dbReference>
<evidence type="ECO:0000259" key="3">
    <source>
        <dbReference type="SMART" id="SM00645"/>
    </source>
</evidence>
<evidence type="ECO:0000313" key="4">
    <source>
        <dbReference type="EMBL" id="KIO78991.1"/>
    </source>
</evidence>
<feature type="chain" id="PRO_5002227885" evidence="2">
    <location>
        <begin position="27"/>
        <end position="342"/>
    </location>
</feature>
<feature type="domain" description="Peptidase C1A papain C-terminal" evidence="3">
    <location>
        <begin position="80"/>
        <end position="310"/>
    </location>
</feature>
<feature type="signal peptide" evidence="2">
    <location>
        <begin position="1"/>
        <end position="26"/>
    </location>
</feature>
<gene>
    <name evidence="4" type="ORF">TH53_00430</name>
</gene>
<dbReference type="RefSeq" id="WP_041877304.1">
    <property type="nucleotide sequence ID" value="NZ_CP157278.1"/>
</dbReference>
<dbReference type="PANTHER" id="PTHR12411">
    <property type="entry name" value="CYSTEINE PROTEASE FAMILY C1-RELATED"/>
    <property type="match status" value="1"/>
</dbReference>
<proteinExistence type="inferred from homology"/>
<dbReference type="AlphaFoldDB" id="A0A0D0GX20"/>
<dbReference type="Pfam" id="PF00112">
    <property type="entry name" value="Peptidase_C1"/>
    <property type="match status" value="1"/>
</dbReference>
<dbReference type="CDD" id="cd02619">
    <property type="entry name" value="Peptidase_C1"/>
    <property type="match status" value="1"/>
</dbReference>
<dbReference type="OrthoDB" id="3648721at2"/>
<dbReference type="Proteomes" id="UP000032049">
    <property type="component" value="Unassembled WGS sequence"/>
</dbReference>
<keyword evidence="5" id="KW-1185">Reference proteome</keyword>
<protein>
    <submittedName>
        <fullName evidence="4">Contig3, whole genome shotgun sequence</fullName>
    </submittedName>
</protein>
<name>A0A0D0GX20_9SPHI</name>
<keyword evidence="2" id="KW-0732">Signal</keyword>
<dbReference type="InterPro" id="IPR013128">
    <property type="entry name" value="Peptidase_C1A"/>
</dbReference>
<comment type="caution">
    <text evidence="4">The sequence shown here is derived from an EMBL/GenBank/DDBJ whole genome shotgun (WGS) entry which is preliminary data.</text>
</comment>
<dbReference type="GO" id="GO:0008234">
    <property type="term" value="F:cysteine-type peptidase activity"/>
    <property type="evidence" value="ECO:0007669"/>
    <property type="project" value="InterPro"/>
</dbReference>
<dbReference type="EMBL" id="JXRA01000003">
    <property type="protein sequence ID" value="KIO78991.1"/>
    <property type="molecule type" value="Genomic_DNA"/>
</dbReference>
<organism evidence="4 5">
    <name type="scientific">Pedobacter lusitanus</name>
    <dbReference type="NCBI Taxonomy" id="1503925"/>
    <lineage>
        <taxon>Bacteria</taxon>
        <taxon>Pseudomonadati</taxon>
        <taxon>Bacteroidota</taxon>
        <taxon>Sphingobacteriia</taxon>
        <taxon>Sphingobacteriales</taxon>
        <taxon>Sphingobacteriaceae</taxon>
        <taxon>Pedobacter</taxon>
    </lineage>
</organism>